<feature type="region of interest" description="Disordered" evidence="1">
    <location>
        <begin position="31"/>
        <end position="53"/>
    </location>
</feature>
<proteinExistence type="predicted"/>
<name>A0A419QXT0_9SPHN</name>
<dbReference type="Proteomes" id="UP000284322">
    <property type="component" value="Unassembled WGS sequence"/>
</dbReference>
<feature type="region of interest" description="Disordered" evidence="1">
    <location>
        <begin position="69"/>
        <end position="105"/>
    </location>
</feature>
<reference evidence="2 3" key="1">
    <citation type="submission" date="2018-09" db="EMBL/GenBank/DDBJ databases">
        <title>Altererythrobacter sp.Ery1 and Ery12, the genome sequencing of novel strains in genus Alterythrobacter.</title>
        <authorList>
            <person name="Cheng H."/>
            <person name="Wu Y.-H."/>
            <person name="Fang C."/>
            <person name="Xu X.-W."/>
        </authorList>
    </citation>
    <scope>NUCLEOTIDE SEQUENCE [LARGE SCALE GENOMIC DNA]</scope>
    <source>
        <strain evidence="2 3">Ery12</strain>
    </source>
</reference>
<sequence length="105" mass="11018">MDCFTAFAMTKGGGGAWDIEGGGRRPLCGTAVPANNPRNTTARAHSPQPRHTVAPDLIRGDAFLPAPRWRKLDPGSAAGVTEWSGDGMVGGATQRLPRRPLPSSL</sequence>
<evidence type="ECO:0000313" key="2">
    <source>
        <dbReference type="EMBL" id="RJX65487.1"/>
    </source>
</evidence>
<comment type="caution">
    <text evidence="2">The sequence shown here is derived from an EMBL/GenBank/DDBJ whole genome shotgun (WGS) entry which is preliminary data.</text>
</comment>
<organism evidence="2 3">
    <name type="scientific">Tsuneonella suprasediminis</name>
    <dbReference type="NCBI Taxonomy" id="2306996"/>
    <lineage>
        <taxon>Bacteria</taxon>
        <taxon>Pseudomonadati</taxon>
        <taxon>Pseudomonadota</taxon>
        <taxon>Alphaproteobacteria</taxon>
        <taxon>Sphingomonadales</taxon>
        <taxon>Erythrobacteraceae</taxon>
        <taxon>Tsuneonella</taxon>
    </lineage>
</organism>
<dbReference type="EMBL" id="RAHJ01000022">
    <property type="protein sequence ID" value="RJX65487.1"/>
    <property type="molecule type" value="Genomic_DNA"/>
</dbReference>
<keyword evidence="3" id="KW-1185">Reference proteome</keyword>
<evidence type="ECO:0000313" key="3">
    <source>
        <dbReference type="Proteomes" id="UP000284322"/>
    </source>
</evidence>
<gene>
    <name evidence="2" type="ORF">D6858_14290</name>
</gene>
<evidence type="ECO:0000256" key="1">
    <source>
        <dbReference type="SAM" id="MobiDB-lite"/>
    </source>
</evidence>
<protein>
    <submittedName>
        <fullName evidence="2">Uncharacterized protein</fullName>
    </submittedName>
</protein>
<accession>A0A419QXT0</accession>
<dbReference type="AlphaFoldDB" id="A0A419QXT0"/>